<dbReference type="InterPro" id="IPR018677">
    <property type="entry name" value="DUF2157"/>
</dbReference>
<dbReference type="OrthoDB" id="650263at2"/>
<evidence type="ECO:0000313" key="3">
    <source>
        <dbReference type="EMBL" id="ASU32584.1"/>
    </source>
</evidence>
<evidence type="ECO:0000259" key="2">
    <source>
        <dbReference type="Pfam" id="PF09925"/>
    </source>
</evidence>
<feature type="transmembrane region" description="Helical" evidence="1">
    <location>
        <begin position="156"/>
        <end position="175"/>
    </location>
</feature>
<feature type="transmembrane region" description="Helical" evidence="1">
    <location>
        <begin position="297"/>
        <end position="320"/>
    </location>
</feature>
<dbReference type="RefSeq" id="WP_094569153.1">
    <property type="nucleotide sequence ID" value="NZ_CP022743.1"/>
</dbReference>
<gene>
    <name evidence="3" type="ORF">MuYL_0681</name>
</gene>
<dbReference type="Pfam" id="PF09925">
    <property type="entry name" value="DUF2157"/>
    <property type="match status" value="1"/>
</dbReference>
<evidence type="ECO:0000313" key="4">
    <source>
        <dbReference type="Proteomes" id="UP000215002"/>
    </source>
</evidence>
<keyword evidence="4" id="KW-1185">Reference proteome</keyword>
<dbReference type="KEGG" id="muc:MuYL_0681"/>
<feature type="transmembrane region" description="Helical" evidence="1">
    <location>
        <begin position="187"/>
        <end position="205"/>
    </location>
</feature>
<dbReference type="EMBL" id="CP022743">
    <property type="protein sequence ID" value="ASU32584.1"/>
    <property type="molecule type" value="Genomic_DNA"/>
</dbReference>
<feature type="transmembrane region" description="Helical" evidence="1">
    <location>
        <begin position="65"/>
        <end position="86"/>
    </location>
</feature>
<feature type="domain" description="DUF2157" evidence="2">
    <location>
        <begin position="9"/>
        <end position="152"/>
    </location>
</feature>
<keyword evidence="1" id="KW-1133">Transmembrane helix</keyword>
<dbReference type="Proteomes" id="UP000215002">
    <property type="component" value="Chromosome"/>
</dbReference>
<evidence type="ECO:0000256" key="1">
    <source>
        <dbReference type="SAM" id="Phobius"/>
    </source>
</evidence>
<sequence length="327" mass="36949">MADNLYNNLHAEGLISDESLQKIRLKEQKPLLFSIHWEIRTLLYAGVLMLTAGLGLLIYENIDTIGHQFVLMLIAAICLGCFYYCFKNKLPFSKEKVSAPNSFFDYILLLASASMLIFVGYLQFEYKVFGTNYGMATFIPMLALFFIAYYFDHIGILSMAMANLAVWMGVSVPPQQLLLNSDFDSETIIYTYLVLGIVLIAAAYASRQFKFKKHFKFSYQHYGIHVAYIALLAGYFHYYSSILAAAWILGIVLLSFPTYTDAFKNKSFYFMLLVVLYSYIALSSLVVRLFLSVGDVGGVYLALLYFIGSGVGLIFVLINLNKKLKAA</sequence>
<feature type="transmembrane region" description="Helical" evidence="1">
    <location>
        <begin position="267"/>
        <end position="291"/>
    </location>
</feature>
<reference evidence="3 4" key="1">
    <citation type="submission" date="2017-08" db="EMBL/GenBank/DDBJ databases">
        <title>Complete genome sequence of Mucilaginibacter sp. strain BJC16-A31.</title>
        <authorList>
            <consortium name="Henan University of Science and Technology"/>
            <person name="You X."/>
        </authorList>
    </citation>
    <scope>NUCLEOTIDE SEQUENCE [LARGE SCALE GENOMIC DNA]</scope>
    <source>
        <strain evidence="3 4">BJC16-A31</strain>
    </source>
</reference>
<feature type="transmembrane region" description="Helical" evidence="1">
    <location>
        <begin position="106"/>
        <end position="124"/>
    </location>
</feature>
<protein>
    <submittedName>
        <fullName evidence="3">DUF2157 domain-containing protein</fullName>
    </submittedName>
</protein>
<name>A0A223NSB9_9SPHI</name>
<feature type="transmembrane region" description="Helical" evidence="1">
    <location>
        <begin position="130"/>
        <end position="151"/>
    </location>
</feature>
<dbReference type="AlphaFoldDB" id="A0A223NSB9"/>
<feature type="transmembrane region" description="Helical" evidence="1">
    <location>
        <begin position="41"/>
        <end position="59"/>
    </location>
</feature>
<accession>A0A223NSB9</accession>
<keyword evidence="1" id="KW-0812">Transmembrane</keyword>
<proteinExistence type="predicted"/>
<organism evidence="3 4">
    <name type="scientific">Mucilaginibacter xinganensis</name>
    <dbReference type="NCBI Taxonomy" id="1234841"/>
    <lineage>
        <taxon>Bacteria</taxon>
        <taxon>Pseudomonadati</taxon>
        <taxon>Bacteroidota</taxon>
        <taxon>Sphingobacteriia</taxon>
        <taxon>Sphingobacteriales</taxon>
        <taxon>Sphingobacteriaceae</taxon>
        <taxon>Mucilaginibacter</taxon>
    </lineage>
</organism>
<keyword evidence="1" id="KW-0472">Membrane</keyword>